<evidence type="ECO:0000256" key="3">
    <source>
        <dbReference type="ARBA" id="ARBA00024227"/>
    </source>
</evidence>
<gene>
    <name evidence="6" type="ORF">NITMOv2_2473</name>
</gene>
<dbReference type="EC" id="6.3.4.15" evidence="3"/>
<keyword evidence="1 6" id="KW-0436">Ligase</keyword>
<comment type="catalytic activity">
    <reaction evidence="4">
        <text>biotin + L-lysyl-[protein] + ATP = N(6)-biotinyl-L-lysyl-[protein] + AMP + diphosphate + H(+)</text>
        <dbReference type="Rhea" id="RHEA:11756"/>
        <dbReference type="Rhea" id="RHEA-COMP:9752"/>
        <dbReference type="Rhea" id="RHEA-COMP:10505"/>
        <dbReference type="ChEBI" id="CHEBI:15378"/>
        <dbReference type="ChEBI" id="CHEBI:29969"/>
        <dbReference type="ChEBI" id="CHEBI:30616"/>
        <dbReference type="ChEBI" id="CHEBI:33019"/>
        <dbReference type="ChEBI" id="CHEBI:57586"/>
        <dbReference type="ChEBI" id="CHEBI:83144"/>
        <dbReference type="ChEBI" id="CHEBI:456215"/>
        <dbReference type="EC" id="6.3.4.15"/>
    </reaction>
</comment>
<dbReference type="RefSeq" id="WP_083447954.1">
    <property type="nucleotide sequence ID" value="NZ_CP011801.1"/>
</dbReference>
<dbReference type="CDD" id="cd16442">
    <property type="entry name" value="BPL"/>
    <property type="match status" value="1"/>
</dbReference>
<dbReference type="SUPFAM" id="SSF55681">
    <property type="entry name" value="Class II aaRS and biotin synthetases"/>
    <property type="match status" value="1"/>
</dbReference>
<dbReference type="AlphaFoldDB" id="A0A0K2GD54"/>
<evidence type="ECO:0000256" key="4">
    <source>
        <dbReference type="ARBA" id="ARBA00047846"/>
    </source>
</evidence>
<dbReference type="InterPro" id="IPR045864">
    <property type="entry name" value="aa-tRNA-synth_II/BPL/LPL"/>
</dbReference>
<dbReference type="Pfam" id="PF02237">
    <property type="entry name" value="BPL_C"/>
    <property type="match status" value="1"/>
</dbReference>
<proteinExistence type="predicted"/>
<dbReference type="Pfam" id="PF03099">
    <property type="entry name" value="BPL_LplA_LipB"/>
    <property type="match status" value="1"/>
</dbReference>
<name>A0A0K2GD54_NITMO</name>
<reference evidence="6 7" key="1">
    <citation type="journal article" date="2015" name="Proc. Natl. Acad. Sci. U.S.A.">
        <title>Expanded metabolic versatility of ubiquitous nitrite-oxidizing bacteria from the genus Nitrospira.</title>
        <authorList>
            <person name="Koch H."/>
            <person name="Lucker S."/>
            <person name="Albertsen M."/>
            <person name="Kitzinger K."/>
            <person name="Herbold C."/>
            <person name="Spieck E."/>
            <person name="Nielsen P.H."/>
            <person name="Wagner M."/>
            <person name="Daims H."/>
        </authorList>
    </citation>
    <scope>NUCLEOTIDE SEQUENCE [LARGE SCALE GENOMIC DNA]</scope>
    <source>
        <strain evidence="6 7">NSP M-1</strain>
    </source>
</reference>
<dbReference type="InterPro" id="IPR004143">
    <property type="entry name" value="BPL_LPL_catalytic"/>
</dbReference>
<dbReference type="InterPro" id="IPR003142">
    <property type="entry name" value="BPL_C"/>
</dbReference>
<accession>A0A0K2GD54</accession>
<dbReference type="EMBL" id="CP011801">
    <property type="protein sequence ID" value="ALA58886.1"/>
    <property type="molecule type" value="Genomic_DNA"/>
</dbReference>
<dbReference type="OrthoDB" id="9807064at2"/>
<evidence type="ECO:0000256" key="2">
    <source>
        <dbReference type="ARBA" id="ARBA00023267"/>
    </source>
</evidence>
<evidence type="ECO:0000256" key="1">
    <source>
        <dbReference type="ARBA" id="ARBA00022598"/>
    </source>
</evidence>
<evidence type="ECO:0000259" key="5">
    <source>
        <dbReference type="PROSITE" id="PS51733"/>
    </source>
</evidence>
<dbReference type="GO" id="GO:0004077">
    <property type="term" value="F:biotin--[biotin carboxyl-carrier protein] ligase activity"/>
    <property type="evidence" value="ECO:0007669"/>
    <property type="project" value="UniProtKB-EC"/>
</dbReference>
<evidence type="ECO:0000313" key="7">
    <source>
        <dbReference type="Proteomes" id="UP000069205"/>
    </source>
</evidence>
<dbReference type="Gene3D" id="2.30.30.100">
    <property type="match status" value="1"/>
</dbReference>
<dbReference type="PATRIC" id="fig|42253.5.peg.2439"/>
<protein>
    <recommendedName>
        <fullName evidence="3">biotin--[biotin carboxyl-carrier protein] ligase</fullName>
        <ecNumber evidence="3">6.3.4.15</ecNumber>
    </recommendedName>
</protein>
<dbReference type="PROSITE" id="PS51733">
    <property type="entry name" value="BPL_LPL_CATALYTIC"/>
    <property type="match status" value="1"/>
</dbReference>
<dbReference type="PANTHER" id="PTHR12835:SF5">
    <property type="entry name" value="BIOTIN--PROTEIN LIGASE"/>
    <property type="match status" value="1"/>
</dbReference>
<dbReference type="KEGG" id="nmv:NITMOv2_2473"/>
<dbReference type="STRING" id="42253.NITMOv2_2473"/>
<dbReference type="GO" id="GO:0005737">
    <property type="term" value="C:cytoplasm"/>
    <property type="evidence" value="ECO:0007669"/>
    <property type="project" value="TreeGrafter"/>
</dbReference>
<organism evidence="6 7">
    <name type="scientific">Nitrospira moscoviensis</name>
    <dbReference type="NCBI Taxonomy" id="42253"/>
    <lineage>
        <taxon>Bacteria</taxon>
        <taxon>Pseudomonadati</taxon>
        <taxon>Nitrospirota</taxon>
        <taxon>Nitrospiria</taxon>
        <taxon>Nitrospirales</taxon>
        <taxon>Nitrospiraceae</taxon>
        <taxon>Nitrospira</taxon>
    </lineage>
</organism>
<dbReference type="Proteomes" id="UP000069205">
    <property type="component" value="Chromosome"/>
</dbReference>
<evidence type="ECO:0000313" key="6">
    <source>
        <dbReference type="EMBL" id="ALA58886.1"/>
    </source>
</evidence>
<dbReference type="Gene3D" id="3.30.930.10">
    <property type="entry name" value="Bira Bifunctional Protein, Domain 2"/>
    <property type="match status" value="1"/>
</dbReference>
<sequence length="280" mass="30292">MTSSASLPLAADDIRSTLATTYLGRHLHLHRELPSTNDAAMALAQSGAEHGTVVVADRQTAGRGRRAREWFSPGGVNLYCSVVIRSEPLHLSFSDWLSWIPLASALAITEAVRTTAGVRLFLKWPNDLLCHEKKIGGILCENGMDPSKRPFVVIGIGLNVNVPPAAFPPELAGIAGSLIEDTQRPIDRNRLLSQLLIDLEQVLDELGAEGPRRLRHAYTQACATLGKRVRVILAQSRELLGLAEGIGPDGALLVRPSSAFDDTHGDAVEIRAADVMHLRE</sequence>
<dbReference type="NCBIfam" id="TIGR00121">
    <property type="entry name" value="birA_ligase"/>
    <property type="match status" value="1"/>
</dbReference>
<dbReference type="InterPro" id="IPR004408">
    <property type="entry name" value="Biotin_CoA_COase_ligase"/>
</dbReference>
<keyword evidence="2" id="KW-0092">Biotin</keyword>
<keyword evidence="7" id="KW-1185">Reference proteome</keyword>
<feature type="domain" description="BPL/LPL catalytic" evidence="5">
    <location>
        <begin position="12"/>
        <end position="207"/>
    </location>
</feature>
<dbReference type="PANTHER" id="PTHR12835">
    <property type="entry name" value="BIOTIN PROTEIN LIGASE"/>
    <property type="match status" value="1"/>
</dbReference>